<keyword evidence="4" id="KW-1185">Reference proteome</keyword>
<dbReference type="Proteomes" id="UP000198728">
    <property type="component" value="Unassembled WGS sequence"/>
</dbReference>
<name>A0A1I1MWM2_9RHOB</name>
<protein>
    <recommendedName>
        <fullName evidence="5">Secreted protein</fullName>
    </recommendedName>
</protein>
<accession>A0A1I1MWM2</accession>
<dbReference type="RefSeq" id="WP_093361700.1">
    <property type="nucleotide sequence ID" value="NZ_FOLG01000010.1"/>
</dbReference>
<sequence>MTRLFNLLCIGVLAAFLLGSVSQAASFGEMTLEMGAVHDGAMNDCDACDSADDGAGCAGDCVSLTVAILPAEDAERGAQNVCERAGHVAVRPGRSDPPATSPPRFHLPI</sequence>
<dbReference type="AlphaFoldDB" id="A0A1I1MWM2"/>
<evidence type="ECO:0000313" key="4">
    <source>
        <dbReference type="Proteomes" id="UP000198728"/>
    </source>
</evidence>
<dbReference type="EMBL" id="FOLG01000010">
    <property type="protein sequence ID" value="SFC86973.1"/>
    <property type="molecule type" value="Genomic_DNA"/>
</dbReference>
<organism evidence="3 4">
    <name type="scientific">Tropicimonas isoalkanivorans</name>
    <dbReference type="NCBI Taxonomy" id="441112"/>
    <lineage>
        <taxon>Bacteria</taxon>
        <taxon>Pseudomonadati</taxon>
        <taxon>Pseudomonadota</taxon>
        <taxon>Alphaproteobacteria</taxon>
        <taxon>Rhodobacterales</taxon>
        <taxon>Roseobacteraceae</taxon>
        <taxon>Tropicimonas</taxon>
    </lineage>
</organism>
<proteinExistence type="predicted"/>
<feature type="signal peptide" evidence="2">
    <location>
        <begin position="1"/>
        <end position="24"/>
    </location>
</feature>
<evidence type="ECO:0000256" key="2">
    <source>
        <dbReference type="SAM" id="SignalP"/>
    </source>
</evidence>
<evidence type="ECO:0000313" key="3">
    <source>
        <dbReference type="EMBL" id="SFC86973.1"/>
    </source>
</evidence>
<feature type="region of interest" description="Disordered" evidence="1">
    <location>
        <begin position="89"/>
        <end position="109"/>
    </location>
</feature>
<dbReference type="STRING" id="441112.SAMN04488094_110126"/>
<gene>
    <name evidence="3" type="ORF">SAMN04488094_110126</name>
</gene>
<reference evidence="3 4" key="1">
    <citation type="submission" date="2016-10" db="EMBL/GenBank/DDBJ databases">
        <authorList>
            <person name="de Groot N.N."/>
        </authorList>
    </citation>
    <scope>NUCLEOTIDE SEQUENCE [LARGE SCALE GENOMIC DNA]</scope>
    <source>
        <strain evidence="3 4">DSM 19548</strain>
    </source>
</reference>
<dbReference type="OrthoDB" id="7864759at2"/>
<keyword evidence="2" id="KW-0732">Signal</keyword>
<evidence type="ECO:0000256" key="1">
    <source>
        <dbReference type="SAM" id="MobiDB-lite"/>
    </source>
</evidence>
<feature type="chain" id="PRO_5011629530" description="Secreted protein" evidence="2">
    <location>
        <begin position="25"/>
        <end position="109"/>
    </location>
</feature>
<evidence type="ECO:0008006" key="5">
    <source>
        <dbReference type="Google" id="ProtNLM"/>
    </source>
</evidence>